<protein>
    <recommendedName>
        <fullName evidence="3">PhoD-like phosphatase metallophosphatase domain-containing protein</fullName>
    </recommendedName>
</protein>
<comment type="caution">
    <text evidence="1">The sequence shown here is derived from an EMBL/GenBank/DDBJ whole genome shotgun (WGS) entry which is preliminary data.</text>
</comment>
<dbReference type="EMBL" id="LGUP01000001">
    <property type="protein sequence ID" value="KOG36756.1"/>
    <property type="molecule type" value="Genomic_DNA"/>
</dbReference>
<accession>A0A0L8LFD6</accession>
<dbReference type="OrthoDB" id="9795624at2"/>
<proteinExistence type="predicted"/>
<reference evidence="1 2" key="1">
    <citation type="submission" date="2015-06" db="EMBL/GenBank/DDBJ databases">
        <authorList>
            <person name="Hoefler B.C."/>
            <person name="Straight P.D."/>
        </authorList>
    </citation>
    <scope>NUCLEOTIDE SEQUENCE [LARGE SCALE GENOMIC DNA]</scope>
    <source>
        <strain evidence="1 2">NRRL 3427</strain>
    </source>
</reference>
<evidence type="ECO:0000313" key="2">
    <source>
        <dbReference type="Proteomes" id="UP000037023"/>
    </source>
</evidence>
<dbReference type="AlphaFoldDB" id="A0A0L8LFD6"/>
<sequence length="850" mass="92014">MGVSGARAGTGASALPALDVAALPLVLAGPIVRRVDRNTVTVWLALKAPRKVTLDVHEGALGALPATPHLTGTRVTARIGQHLHLVAVTAAVPSGGTLRPGMIHRYTVRFGEDLSSPTTPVDAGAPDLFSPGVIAADEAAARKALLYQGTSGAPTHPSFITPPYHPGELRLFHASCRKPHAGGTDALSILDEVLQADAGSTRRRPQQLILTGDQIYADDVADGLLHICTVYGRTLLGRDETFPTVHPAHQKWSFRPGWRQSMVLDDFKMTSTHARSHLLRFSEFLAMYLMVWSPTLWPAVPPIRFFAELFPRETAELGNPDHTEYFGLLDKPEYKKAHERLMEYVAESDHLDGFRGTLGMVRRALANTATYMMFDDHEVTDDWYISRKWVHEVCDLPHGRQFLGNAMASYAVCQGWGNTPEQFADGPRGEAGRDLLTALAAPDHTAAGPAAVIARRTGTPTGADSAGRIVRRDGSLVWHYAITWPAHQLVAVDTRTQRVFRGGFTDPPSLFYSDATFASMVEAPEDQGLEKVTVLLSPCPVLGDPLIEEFAQPAVRRLQGYPGQLDQDYEAWGHDPRAFEKFIARLLGHAAPGADGVRRRRVVSLGGDVHYGFAARMAYRASAPFSSTPGHVRAVLAQLTSSSLKNEATGTMLLHHAGFNLKRVDLPHTHRAGWANPSGGFMEVRTRGGLGLPLAPVHVQESPALLELHDGATVHSPAPEWEYELSYYRHDDPDGTAPRPGGPAPVSFPATGNRRAALAQYVQAADNHLDYMAVTGSGREIVGRNNIGEVQFVWNGQDAKSVTQTLWWHLPGNVGGAPLTRLVVPLDVGQTTGPAATARDAAIDSEGLPS</sequence>
<evidence type="ECO:0008006" key="3">
    <source>
        <dbReference type="Google" id="ProtNLM"/>
    </source>
</evidence>
<dbReference type="PANTHER" id="PTHR37031">
    <property type="entry name" value="METALLOPHOSPHATASE BINDING DOMAIN PROTEIN"/>
    <property type="match status" value="1"/>
</dbReference>
<dbReference type="RefSeq" id="WP_033200897.1">
    <property type="nucleotide sequence ID" value="NZ_LGUP01000001.1"/>
</dbReference>
<dbReference type="Gene3D" id="3.60.21.70">
    <property type="entry name" value="PhoD-like phosphatase"/>
    <property type="match status" value="1"/>
</dbReference>
<dbReference type="InterPro" id="IPR038607">
    <property type="entry name" value="PhoD-like_sf"/>
</dbReference>
<dbReference type="PATRIC" id="fig|1938.6.peg.123"/>
<evidence type="ECO:0000313" key="1">
    <source>
        <dbReference type="EMBL" id="KOG36756.1"/>
    </source>
</evidence>
<dbReference type="Proteomes" id="UP000037023">
    <property type="component" value="Unassembled WGS sequence"/>
</dbReference>
<organism evidence="1 2">
    <name type="scientific">Streptomyces viridochromogenes</name>
    <dbReference type="NCBI Taxonomy" id="1938"/>
    <lineage>
        <taxon>Bacteria</taxon>
        <taxon>Bacillati</taxon>
        <taxon>Actinomycetota</taxon>
        <taxon>Actinomycetes</taxon>
        <taxon>Kitasatosporales</taxon>
        <taxon>Streptomycetaceae</taxon>
        <taxon>Streptomyces</taxon>
    </lineage>
</organism>
<gene>
    <name evidence="1" type="ORF">ADK34_00565</name>
</gene>
<name>A0A0L8LFD6_STRVR</name>
<dbReference type="PANTHER" id="PTHR37031:SF2">
    <property type="entry name" value="PHOD-LIKE PHOSPHATASE METALLOPHOSPHATASE DOMAIN-CONTAINING PROTEIN"/>
    <property type="match status" value="1"/>
</dbReference>